<dbReference type="InterPro" id="IPR025855">
    <property type="entry name" value="Replic_Relax"/>
</dbReference>
<organism evidence="1">
    <name type="scientific">mine drainage metagenome</name>
    <dbReference type="NCBI Taxonomy" id="410659"/>
    <lineage>
        <taxon>unclassified sequences</taxon>
        <taxon>metagenomes</taxon>
        <taxon>ecological metagenomes</taxon>
    </lineage>
</organism>
<dbReference type="NCBIfam" id="NF041423">
    <property type="entry name" value="MobC_subf"/>
    <property type="match status" value="1"/>
</dbReference>
<accession>E6PNK6</accession>
<name>E6PNK6_9ZZZZ</name>
<gene>
    <name evidence="1" type="ORF">CARN2_1367</name>
</gene>
<evidence type="ECO:0008006" key="2">
    <source>
        <dbReference type="Google" id="ProtNLM"/>
    </source>
</evidence>
<dbReference type="Pfam" id="PF13814">
    <property type="entry name" value="Replic_Relax"/>
    <property type="match status" value="1"/>
</dbReference>
<proteinExistence type="predicted"/>
<comment type="caution">
    <text evidence="1">The sequence shown here is derived from an EMBL/GenBank/DDBJ whole genome shotgun (WGS) entry which is preliminary data.</text>
</comment>
<dbReference type="EMBL" id="CABM01000027">
    <property type="protein sequence ID" value="CBH96508.1"/>
    <property type="molecule type" value="Genomic_DNA"/>
</dbReference>
<protein>
    <recommendedName>
        <fullName evidence="2">MobC protein</fullName>
    </recommendedName>
</protein>
<reference evidence="1" key="1">
    <citation type="submission" date="2009-10" db="EMBL/GenBank/DDBJ databases">
        <title>Diversity of trophic interactions inside an arsenic-rich microbial ecosystem.</title>
        <authorList>
            <person name="Bertin P.N."/>
            <person name="Heinrich-Salmeron A."/>
            <person name="Pelletier E."/>
            <person name="Goulhen-Chollet F."/>
            <person name="Arsene-Ploetze F."/>
            <person name="Gallien S."/>
            <person name="Calteau A."/>
            <person name="Vallenet D."/>
            <person name="Casiot C."/>
            <person name="Chane-Woon-Ming B."/>
            <person name="Giloteaux L."/>
            <person name="Barakat M."/>
            <person name="Bonnefoy V."/>
            <person name="Bruneel O."/>
            <person name="Chandler M."/>
            <person name="Cleiss J."/>
            <person name="Duran R."/>
            <person name="Elbaz-Poulichet F."/>
            <person name="Fonknechten N."/>
            <person name="Lauga B."/>
            <person name="Mornico D."/>
            <person name="Ortet P."/>
            <person name="Schaeffer C."/>
            <person name="Siguier P."/>
            <person name="Alexander Thil Smith A."/>
            <person name="Van Dorsselaer A."/>
            <person name="Weissenbach J."/>
            <person name="Medigue C."/>
            <person name="Le Paslier D."/>
        </authorList>
    </citation>
    <scope>NUCLEOTIDE SEQUENCE</scope>
</reference>
<evidence type="ECO:0000313" key="1">
    <source>
        <dbReference type="EMBL" id="CBH96508.1"/>
    </source>
</evidence>
<sequence length="247" mass="27275">MPIIADPKVRAARAEEKRTAILRFLRDELYTSPQVIAELLGVDARASRATVSTLERAGLVKRHPIALGDGLATFWVVGITSRGQSMAFEPASEDVIERHFEPARFSLVTLKHTLAVQRARIQAVHSGKVKQWISGDRLAATKAGVKKPDAVLLTATGHRVAVEIERSVKSPKAYRDVLAGHLTAMHQGKWGRVIWSSPDEVTRDRVQRLILGVRRVQVAGIDTKIDPAKHHANLTFAVYKTFTESLS</sequence>
<dbReference type="AlphaFoldDB" id="E6PNK6"/>
<dbReference type="SUPFAM" id="SSF46785">
    <property type="entry name" value="Winged helix' DNA-binding domain"/>
    <property type="match status" value="1"/>
</dbReference>
<dbReference type="InterPro" id="IPR036390">
    <property type="entry name" value="WH_DNA-bd_sf"/>
</dbReference>